<dbReference type="InterPro" id="IPR043502">
    <property type="entry name" value="DNA/RNA_pol_sf"/>
</dbReference>
<dbReference type="GeneTree" id="ENSGT01120000271879"/>
<proteinExistence type="predicted"/>
<reference evidence="2" key="1">
    <citation type="submission" date="2020-07" db="EMBL/GenBank/DDBJ databases">
        <title>A long reads based de novo assembly of the rainbow trout Arlee double haploid line genome.</title>
        <authorList>
            <person name="Gao G."/>
            <person name="Palti Y."/>
        </authorList>
    </citation>
    <scope>NUCLEOTIDE SEQUENCE [LARGE SCALE GENOMIC DNA]</scope>
</reference>
<organism evidence="2 3">
    <name type="scientific">Oncorhynchus mykiss</name>
    <name type="common">Rainbow trout</name>
    <name type="synonym">Salmo gairdneri</name>
    <dbReference type="NCBI Taxonomy" id="8022"/>
    <lineage>
        <taxon>Eukaryota</taxon>
        <taxon>Metazoa</taxon>
        <taxon>Chordata</taxon>
        <taxon>Craniata</taxon>
        <taxon>Vertebrata</taxon>
        <taxon>Euteleostomi</taxon>
        <taxon>Actinopterygii</taxon>
        <taxon>Neopterygii</taxon>
        <taxon>Teleostei</taxon>
        <taxon>Protacanthopterygii</taxon>
        <taxon>Salmoniformes</taxon>
        <taxon>Salmonidae</taxon>
        <taxon>Salmoninae</taxon>
        <taxon>Oncorhynchus</taxon>
    </lineage>
</organism>
<dbReference type="Ensembl" id="ENSOMYT00000126100.1">
    <property type="protein sequence ID" value="ENSOMYP00000128429.1"/>
    <property type="gene ID" value="ENSOMYG00000073937.1"/>
</dbReference>
<evidence type="ECO:0000259" key="1">
    <source>
        <dbReference type="PROSITE" id="PS50878"/>
    </source>
</evidence>
<accession>A0A8L0DP42</accession>
<dbReference type="InterPro" id="IPR000477">
    <property type="entry name" value="RT_dom"/>
</dbReference>
<name>A0A8L0DP42_ONCMY</name>
<evidence type="ECO:0000313" key="3">
    <source>
        <dbReference type="Proteomes" id="UP000694395"/>
    </source>
</evidence>
<evidence type="ECO:0000313" key="2">
    <source>
        <dbReference type="Ensembl" id="ENSOMYP00000128429.1"/>
    </source>
</evidence>
<protein>
    <recommendedName>
        <fullName evidence="1">Reverse transcriptase domain-containing protein</fullName>
    </recommendedName>
</protein>
<feature type="domain" description="Reverse transcriptase" evidence="1">
    <location>
        <begin position="1"/>
        <end position="179"/>
    </location>
</feature>
<reference evidence="2" key="3">
    <citation type="submission" date="2025-09" db="UniProtKB">
        <authorList>
            <consortium name="Ensembl"/>
        </authorList>
    </citation>
    <scope>IDENTIFICATION</scope>
</reference>
<dbReference type="AlphaFoldDB" id="A0A8L0DP42"/>
<dbReference type="PROSITE" id="PS50878">
    <property type="entry name" value="RT_POL"/>
    <property type="match status" value="1"/>
</dbReference>
<dbReference type="Pfam" id="PF00078">
    <property type="entry name" value="RVT_1"/>
    <property type="match status" value="1"/>
</dbReference>
<sequence>RQYCAAVFIDLAKAFDSVNHHILIGRLNSLGFSNDCLAWFTNYFSNRVQCVKSEGLLSGPLAVSIGVRQGSILGPTLFSVYIIDVALAVGDSLIHLYADDTILYTSGPSLDTVLTNLQASFNAIQHSFRGVQLLLNASKTKFLLFNRSLPAPARLTSITTLYGSDLEYVEIYKYLGVWLDQSKIKSRIGFLFRNKVSFTHVAKHTLVKLTILPILDFGDVIYKIASNTLLSKLDAVDHTAICFVTKAPYITHHCDLYAVGGWSSLHIRRQTHWLQVIYKSLLGRAPSYLSPLVTITTPTRSTWSSRYISLAVPKSNTSFGRLSFQFSAANDWNELQKLLKLETYISLTNFKHQLSEQLTDRCSCT</sequence>
<dbReference type="PANTHER" id="PTHR33332">
    <property type="entry name" value="REVERSE TRANSCRIPTASE DOMAIN-CONTAINING PROTEIN"/>
    <property type="match status" value="1"/>
</dbReference>
<dbReference type="SUPFAM" id="SSF56672">
    <property type="entry name" value="DNA/RNA polymerases"/>
    <property type="match status" value="1"/>
</dbReference>
<reference evidence="2" key="2">
    <citation type="submission" date="2025-08" db="UniProtKB">
        <authorList>
            <consortium name="Ensembl"/>
        </authorList>
    </citation>
    <scope>IDENTIFICATION</scope>
</reference>
<dbReference type="Proteomes" id="UP000694395">
    <property type="component" value="Chromosome 25"/>
</dbReference>
<keyword evidence="3" id="KW-1185">Reference proteome</keyword>